<evidence type="ECO:0000313" key="4">
    <source>
        <dbReference type="Proteomes" id="UP000186817"/>
    </source>
</evidence>
<organism evidence="3 4">
    <name type="scientific">Symbiodinium microadriaticum</name>
    <name type="common">Dinoflagellate</name>
    <name type="synonym">Zooxanthella microadriatica</name>
    <dbReference type="NCBI Taxonomy" id="2951"/>
    <lineage>
        <taxon>Eukaryota</taxon>
        <taxon>Sar</taxon>
        <taxon>Alveolata</taxon>
        <taxon>Dinophyceae</taxon>
        <taxon>Suessiales</taxon>
        <taxon>Symbiodiniaceae</taxon>
        <taxon>Symbiodinium</taxon>
    </lineage>
</organism>
<evidence type="ECO:0000313" key="3">
    <source>
        <dbReference type="EMBL" id="OLQ08336.1"/>
    </source>
</evidence>
<accession>A0A1Q9ELK6</accession>
<keyword evidence="2" id="KW-1133">Transmembrane helix</keyword>
<feature type="region of interest" description="Disordered" evidence="1">
    <location>
        <begin position="902"/>
        <end position="921"/>
    </location>
</feature>
<feature type="transmembrane region" description="Helical" evidence="2">
    <location>
        <begin position="645"/>
        <end position="673"/>
    </location>
</feature>
<evidence type="ECO:0000256" key="2">
    <source>
        <dbReference type="SAM" id="Phobius"/>
    </source>
</evidence>
<feature type="region of interest" description="Disordered" evidence="1">
    <location>
        <begin position="242"/>
        <end position="262"/>
    </location>
</feature>
<comment type="caution">
    <text evidence="3">The sequence shown here is derived from an EMBL/GenBank/DDBJ whole genome shotgun (WGS) entry which is preliminary data.</text>
</comment>
<dbReference type="OrthoDB" id="332863at2759"/>
<dbReference type="EMBL" id="LSRX01000120">
    <property type="protein sequence ID" value="OLQ08336.1"/>
    <property type="molecule type" value="Genomic_DNA"/>
</dbReference>
<keyword evidence="4" id="KW-1185">Reference proteome</keyword>
<proteinExistence type="predicted"/>
<dbReference type="PANTHER" id="PTHR36142:SF2">
    <property type="entry name" value="METALLO-HYDROLASE_OXIDOREDUCTASE SUPERFAMILY PROTEIN"/>
    <property type="match status" value="1"/>
</dbReference>
<dbReference type="Gene3D" id="3.60.15.10">
    <property type="entry name" value="Ribonuclease Z/Hydroxyacylglutathione hydrolase-like"/>
    <property type="match status" value="1"/>
</dbReference>
<dbReference type="SUPFAM" id="SSF56281">
    <property type="entry name" value="Metallo-hydrolase/oxidoreductase"/>
    <property type="match status" value="1"/>
</dbReference>
<evidence type="ECO:0000256" key="1">
    <source>
        <dbReference type="SAM" id="MobiDB-lite"/>
    </source>
</evidence>
<feature type="transmembrane region" description="Helical" evidence="2">
    <location>
        <begin position="721"/>
        <end position="743"/>
    </location>
</feature>
<dbReference type="AlphaFoldDB" id="A0A1Q9ELK6"/>
<gene>
    <name evidence="3" type="ORF">AK812_SmicGene8218</name>
</gene>
<dbReference type="Pfam" id="PF13483">
    <property type="entry name" value="Lactamase_B_3"/>
    <property type="match status" value="1"/>
</dbReference>
<dbReference type="InterPro" id="IPR036866">
    <property type="entry name" value="RibonucZ/Hydroxyglut_hydro"/>
</dbReference>
<dbReference type="Proteomes" id="UP000186817">
    <property type="component" value="Unassembled WGS sequence"/>
</dbReference>
<reference evidence="3 4" key="1">
    <citation type="submission" date="2016-02" db="EMBL/GenBank/DDBJ databases">
        <title>Genome analysis of coral dinoflagellate symbionts highlights evolutionary adaptations to a symbiotic lifestyle.</title>
        <authorList>
            <person name="Aranda M."/>
            <person name="Li Y."/>
            <person name="Liew Y.J."/>
            <person name="Baumgarten S."/>
            <person name="Simakov O."/>
            <person name="Wilson M."/>
            <person name="Piel J."/>
            <person name="Ashoor H."/>
            <person name="Bougouffa S."/>
            <person name="Bajic V.B."/>
            <person name="Ryu T."/>
            <person name="Ravasi T."/>
            <person name="Bayer T."/>
            <person name="Micklem G."/>
            <person name="Kim H."/>
            <person name="Bhak J."/>
            <person name="Lajeunesse T.C."/>
            <person name="Voolstra C.R."/>
        </authorList>
    </citation>
    <scope>NUCLEOTIDE SEQUENCE [LARGE SCALE GENOMIC DNA]</scope>
    <source>
        <strain evidence="3 4">CCMP2467</strain>
    </source>
</reference>
<keyword evidence="2" id="KW-0812">Transmembrane</keyword>
<name>A0A1Q9ELK6_SYMMI</name>
<feature type="transmembrane region" description="Helical" evidence="2">
    <location>
        <begin position="573"/>
        <end position="599"/>
    </location>
</feature>
<feature type="region of interest" description="Disordered" evidence="1">
    <location>
        <begin position="804"/>
        <end position="825"/>
    </location>
</feature>
<evidence type="ECO:0008006" key="5">
    <source>
        <dbReference type="Google" id="ProtNLM"/>
    </source>
</evidence>
<keyword evidence="2" id="KW-0472">Membrane</keyword>
<protein>
    <recommendedName>
        <fullName evidence="5">Metallo-beta-lactamase domain-containing protein</fullName>
    </recommendedName>
</protein>
<feature type="transmembrane region" description="Helical" evidence="2">
    <location>
        <begin position="682"/>
        <end position="715"/>
    </location>
</feature>
<feature type="transmembrane region" description="Helical" evidence="2">
    <location>
        <begin position="606"/>
        <end position="639"/>
    </location>
</feature>
<dbReference type="PANTHER" id="PTHR36142">
    <property type="entry name" value="METALLO-HYDROLASE/OXIDOREDUCTASE SUPERFAMILY PROTEIN"/>
    <property type="match status" value="1"/>
</dbReference>
<feature type="compositionally biased region" description="Low complexity" evidence="1">
    <location>
        <begin position="247"/>
        <end position="258"/>
    </location>
</feature>
<sequence length="938" mass="101147">MPPAVVNMALAALGAEICFVWFPSPCLNQTWYSGLPWAEGKEAPSAASLARQAEVRLSAPNTEAKAFWTSDQLGNLSSCLAAALGPAPRCEWSPTSAQFYGLSHWPPARSVDECVEACCRSGAECSLFQYQVDQGCWLGRWEEAQPVVSELTFIGGQDGLSGHEHRGGRLRALGDPVCAEHWEKKHSSKTASKELSLCANLESILEMQKDVRATLVDDRDGRLALLLGSLGLGHFAGFVSAPSGKSTAPRAPRAATETPEPKISEGISPVLTYLGINSMSLEIGEQRLLIDPLLVGSLVFFGQRWAFRGRSRAEAVPKPEDVAESFDAIVLTQGLDDHTHRPTLERVDRRMPIIANPSAASVVRAMGFQDVSVLRPDESLSRGSLRLTAVPGSVVGPPWQDPENGYVFTDTRPGGLSVGLEPHGNFLGPALGTSFQRLPTPPAQSVDALILPLTSQVISGYRLVNGVEEAANTLEALTPVPRYLLPLRNGELDAEGVLAESLQKEGGVQDFLRLQGERPKLSSVELLDVTPGHPLQIRSQRQPSKKRCGFRQIGAQLSDGPPNERRGASAASFGMVITSISIIIIITAIILIIVVVIIISSINIIITTVITVIIIIIIIMIIIIIIIVIVTIIIIIIIITTVITVIIIIIIIIIVIIIIIIIIIIIAFITIFITTITITITIIIIIIIAFITIFITTITITITIIIVIMIILIIYTFSFTTLAVIFAHAATVIMMSSASMIISRGPSTRAASMEGVQQHQMKPEGKGWGGGSSWGGNWGKGWGGKWGGSKGGFFGGLKGGMKGSWGKDKGKSKMKWPSGPNLSRARISTEPVTGEVVEWKGKYGWIQPTVPVEHPMSDKHQGRIYVSMSDLQGGLEALTVGSLCQFHLFQVRIVMQAVSERKRSSAPRGSGRPPKSALCQQQLRAPSVKANLSFARAT</sequence>